<evidence type="ECO:0000313" key="1">
    <source>
        <dbReference type="EMBL" id="KGR01224.1"/>
    </source>
</evidence>
<name>A0AB34PJ02_CANAX</name>
<dbReference type="EMBL" id="AJIX01000056">
    <property type="protein sequence ID" value="KGR01224.1"/>
    <property type="molecule type" value="Genomic_DNA"/>
</dbReference>
<organism evidence="1 2">
    <name type="scientific">Candida albicans P78048</name>
    <dbReference type="NCBI Taxonomy" id="1094989"/>
    <lineage>
        <taxon>Eukaryota</taxon>
        <taxon>Fungi</taxon>
        <taxon>Dikarya</taxon>
        <taxon>Ascomycota</taxon>
        <taxon>Saccharomycotina</taxon>
        <taxon>Pichiomycetes</taxon>
        <taxon>Debaryomycetaceae</taxon>
        <taxon>Candida/Lodderomyces clade</taxon>
        <taxon>Candida</taxon>
    </lineage>
</organism>
<proteinExistence type="predicted"/>
<sequence length="266" mass="31113">MIHTARRSVLSCSSHSTGPLILYRRQSTVPLSTNDLYISRSRAITSKREDDVKLHSNTFEPIPTFLRSRVRRDLVGRIDLSAKIDKEDKQFLMQKMSSLQSFLKLDFNTTELICIAYGSTNMELKLKNNIMETDTLRKLGKTRFKMSLFKNTIFIDDRYLTATPMELSSDLDIFNNEEVIYEFLKLNQLHRHSLLNRELLINTKLPRKDYVTKRQMLWKQAAIGSFYTMLGIVMVKYRDEKLLDKLIIDKIINGKRGVIKIVQRNL</sequence>
<dbReference type="Proteomes" id="UP000030161">
    <property type="component" value="Unassembled WGS sequence"/>
</dbReference>
<gene>
    <name evidence="1" type="ORF">MG3_06229</name>
</gene>
<comment type="caution">
    <text evidence="1">The sequence shown here is derived from an EMBL/GenBank/DDBJ whole genome shotgun (WGS) entry which is preliminary data.</text>
</comment>
<accession>A0AB34PJ02</accession>
<dbReference type="AlphaFoldDB" id="A0AB34PJ02"/>
<evidence type="ECO:0000313" key="2">
    <source>
        <dbReference type="Proteomes" id="UP000030161"/>
    </source>
</evidence>
<protein>
    <submittedName>
        <fullName evidence="1">Uncharacterized protein</fullName>
    </submittedName>
</protein>
<reference evidence="1 2" key="1">
    <citation type="submission" date="2013-12" db="EMBL/GenBank/DDBJ databases">
        <title>The Genome Sequence of Candida albicans P78048.</title>
        <authorList>
            <consortium name="The Broad Institute Genome Sequencing Platform"/>
            <consortium name="The Broad Institute Genome Sequencing Center for Infectious Disease"/>
            <person name="Cuomo C."/>
            <person name="Bennett R."/>
            <person name="Hirakawa M."/>
            <person name="Noverr M."/>
            <person name="Mitchell A."/>
            <person name="Young S.K."/>
            <person name="Zeng Q."/>
            <person name="Gargeya S."/>
            <person name="Fitzgerald M."/>
            <person name="Abouelleil A."/>
            <person name="Alvarado L."/>
            <person name="Berlin A.M."/>
            <person name="Chapman S.B."/>
            <person name="Dewar J."/>
            <person name="Goldberg J."/>
            <person name="Griggs A."/>
            <person name="Gujja S."/>
            <person name="Hansen M."/>
            <person name="Howarth C."/>
            <person name="Imamovic A."/>
            <person name="Larimer J."/>
            <person name="McCowan C."/>
            <person name="Murphy C."/>
            <person name="Pearson M."/>
            <person name="Priest M."/>
            <person name="Roberts A."/>
            <person name="Saif S."/>
            <person name="Shea T."/>
            <person name="Sykes S."/>
            <person name="Wortman J."/>
            <person name="Nusbaum C."/>
            <person name="Birren B."/>
        </authorList>
    </citation>
    <scope>NUCLEOTIDE SEQUENCE [LARGE SCALE GENOMIC DNA]</scope>
    <source>
        <strain evidence="1 2">P78048</strain>
    </source>
</reference>